<evidence type="ECO:0000256" key="2">
    <source>
        <dbReference type="SAM" id="Phobius"/>
    </source>
</evidence>
<accession>R4PN29</accession>
<dbReference type="PATRIC" id="fig|1332188.3.peg.620"/>
<dbReference type="STRING" id="1332188.L336_0631"/>
<reference evidence="3 4" key="1">
    <citation type="journal article" date="2013" name="Nat. Biotechnol.">
        <title>Genome sequences of rare, uncultured bacteria obtained by differential coverage binning of multiple metagenomes.</title>
        <authorList>
            <person name="Albertsen M."/>
            <person name="Hugenholtz P."/>
            <person name="Skarshewski A."/>
            <person name="Nielsen K.L."/>
            <person name="Tyson G.W."/>
            <person name="Nielsen P.H."/>
        </authorList>
    </citation>
    <scope>NUCLEOTIDE SEQUENCE [LARGE SCALE GENOMIC DNA]</scope>
    <source>
        <strain evidence="3">TM71</strain>
    </source>
</reference>
<keyword evidence="2" id="KW-1133">Transmembrane helix</keyword>
<organism evidence="3 4">
    <name type="scientific">Candidatus Saccharimonas aalborgensis</name>
    <dbReference type="NCBI Taxonomy" id="1332188"/>
    <lineage>
        <taxon>Bacteria</taxon>
        <taxon>Candidatus Saccharimonadota</taxon>
        <taxon>Candidatus Saccharimonadia</taxon>
        <taxon>Candidatus Saccharimonadales</taxon>
        <taxon>Candidatus Saccharimonadaceae</taxon>
        <taxon>Candidatus Saccharimonas</taxon>
    </lineage>
</organism>
<evidence type="ECO:0000313" key="3">
    <source>
        <dbReference type="EMBL" id="AGL62334.1"/>
    </source>
</evidence>
<proteinExistence type="predicted"/>
<dbReference type="AlphaFoldDB" id="R4PN29"/>
<keyword evidence="2" id="KW-0812">Transmembrane</keyword>
<evidence type="ECO:0000256" key="1">
    <source>
        <dbReference type="SAM" id="MobiDB-lite"/>
    </source>
</evidence>
<feature type="compositionally biased region" description="Pro residues" evidence="1">
    <location>
        <begin position="10"/>
        <end position="21"/>
    </location>
</feature>
<gene>
    <name evidence="3" type="ORF">L336_0631</name>
</gene>
<name>R4PN29_9BACT</name>
<dbReference type="KEGG" id="saal:L336_0631"/>
<dbReference type="RefSeq" id="WP_015641784.1">
    <property type="nucleotide sequence ID" value="NC_021219.1"/>
</dbReference>
<sequence length="262" mass="28191">MDPNQNQPNQPVPTPVEPVAPVPASAPMQQPAPMPFSPPVGAPMVPAAPQKSKKGLIIGLVSGFVGLLLIAGIGVAVWMMNYYVSKDDYQKAADSFNKIVDLDSSVGSLSTTTSSSPETLDSKFNELSTQVKGMGDLRAIQKDDKLNKLYKTFKDETDRVVVFGHAVAEFIRAADDCKNVETKEDVPACVTKLRAVKDKGSQTVTDYAEALSKYLEDAMNGKLNSSAYYDATTKFTNDSKSLKNGYTDSGNALKDAINAKLK</sequence>
<protein>
    <submittedName>
        <fullName evidence="3">Uncharacterized protein</fullName>
    </submittedName>
</protein>
<dbReference type="Proteomes" id="UP000013893">
    <property type="component" value="Chromosome"/>
</dbReference>
<feature type="region of interest" description="Disordered" evidence="1">
    <location>
        <begin position="1"/>
        <end position="37"/>
    </location>
</feature>
<keyword evidence="2" id="KW-0472">Membrane</keyword>
<dbReference type="EMBL" id="CP005957">
    <property type="protein sequence ID" value="AGL62334.1"/>
    <property type="molecule type" value="Genomic_DNA"/>
</dbReference>
<keyword evidence="4" id="KW-1185">Reference proteome</keyword>
<feature type="transmembrane region" description="Helical" evidence="2">
    <location>
        <begin position="56"/>
        <end position="80"/>
    </location>
</feature>
<evidence type="ECO:0000313" key="4">
    <source>
        <dbReference type="Proteomes" id="UP000013893"/>
    </source>
</evidence>
<dbReference type="HOGENOM" id="CLU_1060446_0_0_0"/>